<dbReference type="AlphaFoldDB" id="A0A9P7CXZ8"/>
<keyword evidence="2" id="KW-1185">Reference proteome</keyword>
<dbReference type="EMBL" id="JABBWD010000071">
    <property type="protein sequence ID" value="KAG1769513.1"/>
    <property type="molecule type" value="Genomic_DNA"/>
</dbReference>
<evidence type="ECO:0000313" key="2">
    <source>
        <dbReference type="Proteomes" id="UP000714275"/>
    </source>
</evidence>
<evidence type="ECO:0000313" key="1">
    <source>
        <dbReference type="EMBL" id="KAG1769513.1"/>
    </source>
</evidence>
<organism evidence="1 2">
    <name type="scientific">Suillus placidus</name>
    <dbReference type="NCBI Taxonomy" id="48579"/>
    <lineage>
        <taxon>Eukaryota</taxon>
        <taxon>Fungi</taxon>
        <taxon>Dikarya</taxon>
        <taxon>Basidiomycota</taxon>
        <taxon>Agaricomycotina</taxon>
        <taxon>Agaricomycetes</taxon>
        <taxon>Agaricomycetidae</taxon>
        <taxon>Boletales</taxon>
        <taxon>Suillineae</taxon>
        <taxon>Suillaceae</taxon>
        <taxon>Suillus</taxon>
    </lineage>
</organism>
<sequence length="177" mass="19251">MNQGLSPEGLLELFSTLSSQQRQESSSAVMPLLRFSKLRELHLLMVNSFHLSDEELTAMGVSQPCLEVINLNDGRAQADPSNITTLRGLILLVNKCLLLKSAHLAINANVLKGIDEYPASMVGADDLYNLVLADTPVQNPRVFALIVSLALPKVKDIVVAGMRHPFDYGRASLGQGE</sequence>
<accession>A0A9P7CXZ8</accession>
<proteinExistence type="predicted"/>
<dbReference type="Proteomes" id="UP000714275">
    <property type="component" value="Unassembled WGS sequence"/>
</dbReference>
<comment type="caution">
    <text evidence="1">The sequence shown here is derived from an EMBL/GenBank/DDBJ whole genome shotgun (WGS) entry which is preliminary data.</text>
</comment>
<protein>
    <submittedName>
        <fullName evidence="1">Uncharacterized protein</fullName>
    </submittedName>
</protein>
<dbReference type="OrthoDB" id="2677782at2759"/>
<gene>
    <name evidence="1" type="ORF">EV702DRAFT_1140906</name>
</gene>
<name>A0A9P7CXZ8_9AGAM</name>
<reference evidence="1" key="1">
    <citation type="journal article" date="2020" name="New Phytol.">
        <title>Comparative genomics reveals dynamic genome evolution in host specialist ectomycorrhizal fungi.</title>
        <authorList>
            <person name="Lofgren L.A."/>
            <person name="Nguyen N.H."/>
            <person name="Vilgalys R."/>
            <person name="Ruytinx J."/>
            <person name="Liao H.L."/>
            <person name="Branco S."/>
            <person name="Kuo A."/>
            <person name="LaButti K."/>
            <person name="Lipzen A."/>
            <person name="Andreopoulos W."/>
            <person name="Pangilinan J."/>
            <person name="Riley R."/>
            <person name="Hundley H."/>
            <person name="Na H."/>
            <person name="Barry K."/>
            <person name="Grigoriev I.V."/>
            <person name="Stajich J.E."/>
            <person name="Kennedy P.G."/>
        </authorList>
    </citation>
    <scope>NUCLEOTIDE SEQUENCE</scope>
    <source>
        <strain evidence="1">DOB743</strain>
    </source>
</reference>